<dbReference type="EMBL" id="CP059567">
    <property type="protein sequence ID" value="QMT40459.1"/>
    <property type="molecule type" value="Genomic_DNA"/>
</dbReference>
<sequence length="249" mass="27018">MTTEHRLPYISRTLAYTAHDGTVLKSRLCLPQHAVSGLSAVLVFPEWWGMSEHAKHSAERLAQAGYAAMTVDLYGEALLTDDAAVANENRNALLADPLTLIERTNLALQAVKNLAEVNENRIAAIGFCFGGKVALDMARRGADLKAVCSFHGNLTPAIPAMPGMVKAQVLVQHGGQDSMVSMESLDAFREEMDAAEAIYQIDVFPDAKHGFTNPQATANGEKNGVDLAYHETAAIKAWQNMLDWLAKNI</sequence>
<dbReference type="AlphaFoldDB" id="A0A7D7NA58"/>
<dbReference type="InterPro" id="IPR050261">
    <property type="entry name" value="FrsA_esterase"/>
</dbReference>
<protein>
    <submittedName>
        <fullName evidence="2">Dienelactone hydrolase family protein</fullName>
    </submittedName>
</protein>
<proteinExistence type="predicted"/>
<dbReference type="InterPro" id="IPR029058">
    <property type="entry name" value="AB_hydrolase_fold"/>
</dbReference>
<evidence type="ECO:0000313" key="3">
    <source>
        <dbReference type="Proteomes" id="UP000514752"/>
    </source>
</evidence>
<dbReference type="GO" id="GO:0016787">
    <property type="term" value="F:hydrolase activity"/>
    <property type="evidence" value="ECO:0007669"/>
    <property type="project" value="UniProtKB-KW"/>
</dbReference>
<dbReference type="Gene3D" id="3.40.50.1820">
    <property type="entry name" value="alpha/beta hydrolase"/>
    <property type="match status" value="1"/>
</dbReference>
<evidence type="ECO:0000259" key="1">
    <source>
        <dbReference type="Pfam" id="PF01738"/>
    </source>
</evidence>
<dbReference type="Proteomes" id="UP000514752">
    <property type="component" value="Chromosome"/>
</dbReference>
<feature type="domain" description="Dienelactone hydrolase" evidence="1">
    <location>
        <begin position="29"/>
        <end position="247"/>
    </location>
</feature>
<name>A0A7D7NA58_9NEIS</name>
<keyword evidence="2" id="KW-0378">Hydrolase</keyword>
<dbReference type="PANTHER" id="PTHR22946">
    <property type="entry name" value="DIENELACTONE HYDROLASE DOMAIN-CONTAINING PROTEIN-RELATED"/>
    <property type="match status" value="1"/>
</dbReference>
<evidence type="ECO:0000313" key="2">
    <source>
        <dbReference type="EMBL" id="QMT40459.1"/>
    </source>
</evidence>
<dbReference type="SUPFAM" id="SSF53474">
    <property type="entry name" value="alpha/beta-Hydrolases"/>
    <property type="match status" value="1"/>
</dbReference>
<dbReference type="RefSeq" id="WP_182122118.1">
    <property type="nucleotide sequence ID" value="NZ_CP059567.1"/>
</dbReference>
<gene>
    <name evidence="2" type="ORF">H3L94_11660</name>
</gene>
<dbReference type="InterPro" id="IPR002925">
    <property type="entry name" value="Dienelactn_hydro"/>
</dbReference>
<dbReference type="PANTHER" id="PTHR22946:SF0">
    <property type="entry name" value="DIENELACTONE HYDROLASE DOMAIN-CONTAINING PROTEIN"/>
    <property type="match status" value="1"/>
</dbReference>
<dbReference type="KEGG" id="nsg:H3L94_11660"/>
<reference evidence="2 3" key="1">
    <citation type="submission" date="2020-07" db="EMBL/GenBank/DDBJ databases">
        <title>Genomic diversity of species in the Neisseriaceae family.</title>
        <authorList>
            <person name="Vincent A.T."/>
            <person name="Bernet E."/>
            <person name="Veyrier F.J."/>
        </authorList>
    </citation>
    <scope>NUCLEOTIDE SEQUENCE [LARGE SCALE GENOMIC DNA]</scope>
    <source>
        <strain evidence="2 3">DSM 22244</strain>
    </source>
</reference>
<organism evidence="2 3">
    <name type="scientific">Neisseria shayeganii</name>
    <dbReference type="NCBI Taxonomy" id="607712"/>
    <lineage>
        <taxon>Bacteria</taxon>
        <taxon>Pseudomonadati</taxon>
        <taxon>Pseudomonadota</taxon>
        <taxon>Betaproteobacteria</taxon>
        <taxon>Neisseriales</taxon>
        <taxon>Neisseriaceae</taxon>
        <taxon>Neisseria</taxon>
    </lineage>
</organism>
<dbReference type="Pfam" id="PF01738">
    <property type="entry name" value="DLH"/>
    <property type="match status" value="1"/>
</dbReference>
<accession>A0A7D7NA58</accession>